<feature type="region of interest" description="Disordered" evidence="5">
    <location>
        <begin position="183"/>
        <end position="616"/>
    </location>
</feature>
<comment type="caution">
    <text evidence="7">The sequence shown here is derived from an EMBL/GenBank/DDBJ whole genome shotgun (WGS) entry which is preliminary data.</text>
</comment>
<feature type="compositionally biased region" description="Low complexity" evidence="5">
    <location>
        <begin position="557"/>
        <end position="570"/>
    </location>
</feature>
<evidence type="ECO:0000256" key="3">
    <source>
        <dbReference type="ARBA" id="ARBA00023110"/>
    </source>
</evidence>
<feature type="compositionally biased region" description="Basic and acidic residues" evidence="5">
    <location>
        <begin position="414"/>
        <end position="445"/>
    </location>
</feature>
<dbReference type="Proteomes" id="UP000789390">
    <property type="component" value="Unassembled WGS sequence"/>
</dbReference>
<dbReference type="EC" id="5.2.1.8" evidence="2"/>
<dbReference type="GO" id="GO:0016018">
    <property type="term" value="F:cyclosporin A binding"/>
    <property type="evidence" value="ECO:0007669"/>
    <property type="project" value="TreeGrafter"/>
</dbReference>
<feature type="region of interest" description="Disordered" evidence="5">
    <location>
        <begin position="669"/>
        <end position="697"/>
    </location>
</feature>
<keyword evidence="4" id="KW-0413">Isomerase</keyword>
<organism evidence="7 8">
    <name type="scientific">Daphnia galeata</name>
    <dbReference type="NCBI Taxonomy" id="27404"/>
    <lineage>
        <taxon>Eukaryota</taxon>
        <taxon>Metazoa</taxon>
        <taxon>Ecdysozoa</taxon>
        <taxon>Arthropoda</taxon>
        <taxon>Crustacea</taxon>
        <taxon>Branchiopoda</taxon>
        <taxon>Diplostraca</taxon>
        <taxon>Cladocera</taxon>
        <taxon>Anomopoda</taxon>
        <taxon>Daphniidae</taxon>
        <taxon>Daphnia</taxon>
    </lineage>
</organism>
<dbReference type="EMBL" id="CAKKLH010000303">
    <property type="protein sequence ID" value="CAH0110500.1"/>
    <property type="molecule type" value="Genomic_DNA"/>
</dbReference>
<feature type="compositionally biased region" description="Basic and acidic residues" evidence="5">
    <location>
        <begin position="597"/>
        <end position="616"/>
    </location>
</feature>
<accession>A0A8J2WT52</accession>
<feature type="compositionally biased region" description="Polar residues" evidence="5">
    <location>
        <begin position="687"/>
        <end position="697"/>
    </location>
</feature>
<dbReference type="PRINTS" id="PR00153">
    <property type="entry name" value="CSAPPISMRASE"/>
</dbReference>
<feature type="compositionally biased region" description="Low complexity" evidence="5">
    <location>
        <begin position="497"/>
        <end position="506"/>
    </location>
</feature>
<feature type="compositionally biased region" description="Basic and acidic residues" evidence="5">
    <location>
        <begin position="347"/>
        <end position="401"/>
    </location>
</feature>
<name>A0A8J2WT52_9CRUS</name>
<dbReference type="PANTHER" id="PTHR11071:SF565">
    <property type="entry name" value="MOCA-CYP, ISOFORM A"/>
    <property type="match status" value="1"/>
</dbReference>
<feature type="compositionally biased region" description="Low complexity" evidence="5">
    <location>
        <begin position="194"/>
        <end position="211"/>
    </location>
</feature>
<dbReference type="FunFam" id="2.40.100.10:FF:000005">
    <property type="entry name" value="Peptidyl-prolyl cis-trans isomerase G"/>
    <property type="match status" value="1"/>
</dbReference>
<evidence type="ECO:0000256" key="4">
    <source>
        <dbReference type="ARBA" id="ARBA00023235"/>
    </source>
</evidence>
<feature type="compositionally biased region" description="Basic residues" evidence="5">
    <location>
        <begin position="307"/>
        <end position="329"/>
    </location>
</feature>
<protein>
    <recommendedName>
        <fullName evidence="2">peptidylprolyl isomerase</fullName>
        <ecNumber evidence="2">5.2.1.8</ecNumber>
    </recommendedName>
</protein>
<dbReference type="OrthoDB" id="193499at2759"/>
<sequence length="697" mass="77600">MTEVKNHKPRCFFDIEIGGISAGRIVMELFNDIAPITCENFRSLCTGEKGIGKTTGKPLHYKGIVFHRVVKDFMIQSGDFSSGNGTGGESIYGGTFEDEDFVKKHEQPFLLSMANRGKDTNGSQFFITTQPSPHLDNIHVVFGHIISGQAVVKQIEGLPVDRRSRPLQDAKVVNCGELVPKAKPKEEKKKRKVSVSNESSSSASSSSSESDSSIEEGEVKKEKKTKKNKKTSKKDKKKKRSTSGDREEKSDQELEGLPHPLVTLSKINPDEIPEVPSNRYLYRGDKKNEDADSKKKSNNDEDERGREKRRAQIRGRTKSGRKVKGRGLLRYRTPSRSPSRSPTPPHWRYEQRKTISMKEFEHREKERKKRDDELKKREEDRKKRHAEREQAERQKVLQRELEEMEQQLNIKVPSENKERNNGTSTSKEDDKAEENSSVAKPDKESSGAVDFDLALDYEEMDAPHSENEGEIKEDANAKSTQHSEQTKPKDDAESSDDSSGQGLGSDTLEKLRGRSRSELPSPESEDISRRRDSRKGQQLPVTGLSSLAKTYADEEAAAAAENSKPAAPATKDVEEKVSAAIVLAPLTKDNNQQAKEGAAKEAVEKDKDGGNHSSKDKQTVNKTFLIAVGVALVTGVIHVNVISTIAIQIDVGTIDVDPDHAIDPEENITEEAVQDPTSAQEDAKYPNSKNLSHLTLK</sequence>
<dbReference type="GO" id="GO:0006457">
    <property type="term" value="P:protein folding"/>
    <property type="evidence" value="ECO:0007669"/>
    <property type="project" value="TreeGrafter"/>
</dbReference>
<dbReference type="PROSITE" id="PS50072">
    <property type="entry name" value="CSA_PPIASE_2"/>
    <property type="match status" value="1"/>
</dbReference>
<evidence type="ECO:0000313" key="7">
    <source>
        <dbReference type="EMBL" id="CAH0110500.1"/>
    </source>
</evidence>
<feature type="compositionally biased region" description="Basic and acidic residues" evidence="5">
    <location>
        <begin position="242"/>
        <end position="252"/>
    </location>
</feature>
<dbReference type="PANTHER" id="PTHR11071">
    <property type="entry name" value="PEPTIDYL-PROLYL CIS-TRANS ISOMERASE"/>
    <property type="match status" value="1"/>
</dbReference>
<feature type="domain" description="PPIase cyclophilin-type" evidence="6">
    <location>
        <begin position="12"/>
        <end position="177"/>
    </location>
</feature>
<gene>
    <name evidence="7" type="ORF">DGAL_LOCUS14069</name>
</gene>
<keyword evidence="8" id="KW-1185">Reference proteome</keyword>
<comment type="catalytic activity">
    <reaction evidence="1">
        <text>[protein]-peptidylproline (omega=180) = [protein]-peptidylproline (omega=0)</text>
        <dbReference type="Rhea" id="RHEA:16237"/>
        <dbReference type="Rhea" id="RHEA-COMP:10747"/>
        <dbReference type="Rhea" id="RHEA-COMP:10748"/>
        <dbReference type="ChEBI" id="CHEBI:83833"/>
        <dbReference type="ChEBI" id="CHEBI:83834"/>
        <dbReference type="EC" id="5.2.1.8"/>
    </reaction>
</comment>
<feature type="compositionally biased region" description="Basic residues" evidence="5">
    <location>
        <begin position="222"/>
        <end position="241"/>
    </location>
</feature>
<proteinExistence type="predicted"/>
<feature type="compositionally biased region" description="Basic and acidic residues" evidence="5">
    <location>
        <begin position="507"/>
        <end position="517"/>
    </location>
</feature>
<dbReference type="GO" id="GO:0003755">
    <property type="term" value="F:peptidyl-prolyl cis-trans isomerase activity"/>
    <property type="evidence" value="ECO:0007669"/>
    <property type="project" value="UniProtKB-KW"/>
</dbReference>
<dbReference type="Gene3D" id="2.40.100.10">
    <property type="entry name" value="Cyclophilin-like"/>
    <property type="match status" value="1"/>
</dbReference>
<dbReference type="InterPro" id="IPR002130">
    <property type="entry name" value="Cyclophilin-type_PPIase_dom"/>
</dbReference>
<evidence type="ECO:0000256" key="1">
    <source>
        <dbReference type="ARBA" id="ARBA00000971"/>
    </source>
</evidence>
<dbReference type="AlphaFoldDB" id="A0A8J2WT52"/>
<dbReference type="SUPFAM" id="SSF50891">
    <property type="entry name" value="Cyclophilin-like"/>
    <property type="match status" value="1"/>
</dbReference>
<reference evidence="7" key="1">
    <citation type="submission" date="2021-11" db="EMBL/GenBank/DDBJ databases">
        <authorList>
            <person name="Schell T."/>
        </authorList>
    </citation>
    <scope>NUCLEOTIDE SEQUENCE</scope>
    <source>
        <strain evidence="7">M5</strain>
    </source>
</reference>
<evidence type="ECO:0000256" key="2">
    <source>
        <dbReference type="ARBA" id="ARBA00013194"/>
    </source>
</evidence>
<dbReference type="GO" id="GO:0005739">
    <property type="term" value="C:mitochondrion"/>
    <property type="evidence" value="ECO:0007669"/>
    <property type="project" value="TreeGrafter"/>
</dbReference>
<evidence type="ECO:0000256" key="5">
    <source>
        <dbReference type="SAM" id="MobiDB-lite"/>
    </source>
</evidence>
<dbReference type="InterPro" id="IPR029000">
    <property type="entry name" value="Cyclophilin-like_dom_sf"/>
</dbReference>
<feature type="compositionally biased region" description="Basic and acidic residues" evidence="5">
    <location>
        <begin position="282"/>
        <end position="306"/>
    </location>
</feature>
<dbReference type="Pfam" id="PF00160">
    <property type="entry name" value="Pro_isomerase"/>
    <property type="match status" value="1"/>
</dbReference>
<evidence type="ECO:0000313" key="8">
    <source>
        <dbReference type="Proteomes" id="UP000789390"/>
    </source>
</evidence>
<feature type="compositionally biased region" description="Basic and acidic residues" evidence="5">
    <location>
        <begin position="461"/>
        <end position="476"/>
    </location>
</feature>
<keyword evidence="3" id="KW-0697">Rotamase</keyword>
<evidence type="ECO:0000259" key="6">
    <source>
        <dbReference type="PROSITE" id="PS50072"/>
    </source>
</evidence>